<comment type="caution">
    <text evidence="1">The sequence shown here is derived from an EMBL/GenBank/DDBJ whole genome shotgun (WGS) entry which is preliminary data.</text>
</comment>
<keyword evidence="2" id="KW-1185">Reference proteome</keyword>
<reference evidence="1" key="1">
    <citation type="journal article" date="2023" name="Mol. Biol. Evol.">
        <title>Third-Generation Sequencing Reveals the Adaptive Role of the Epigenome in Three Deep-Sea Polychaetes.</title>
        <authorList>
            <person name="Perez M."/>
            <person name="Aroh O."/>
            <person name="Sun Y."/>
            <person name="Lan Y."/>
            <person name="Juniper S.K."/>
            <person name="Young C.R."/>
            <person name="Angers B."/>
            <person name="Qian P.Y."/>
        </authorList>
    </citation>
    <scope>NUCLEOTIDE SEQUENCE</scope>
    <source>
        <strain evidence="1">P08H-3</strain>
    </source>
</reference>
<dbReference type="AlphaFoldDB" id="A0AAD9MRE9"/>
<evidence type="ECO:0000313" key="1">
    <source>
        <dbReference type="EMBL" id="KAK2141338.1"/>
    </source>
</evidence>
<gene>
    <name evidence="1" type="ORF">LSH36_1115g00013</name>
</gene>
<dbReference type="Proteomes" id="UP001208570">
    <property type="component" value="Unassembled WGS sequence"/>
</dbReference>
<accession>A0AAD9MRE9</accession>
<sequence length="210" mass="23642">MLKLNEDTTELLVFSSKQQVKKTENLRIKRDEKATKMKIPSTTLFVLVCVTWVGGEARMMLPDFLTDPVEETPSINYKEVDCSEIDVKTATLISADSCPSSGEGTVYFKYLITETDEYQKCGKRCPYVQRDNECLGIDKENTQVVEKSPCSKKCGIGIHLVTYMKRKTIPCKEYCCCKPCRNGGPQVPPPIPCNHSRVPEGEWAEVCPDN</sequence>
<organism evidence="1 2">
    <name type="scientific">Paralvinella palmiformis</name>
    <dbReference type="NCBI Taxonomy" id="53620"/>
    <lineage>
        <taxon>Eukaryota</taxon>
        <taxon>Metazoa</taxon>
        <taxon>Spiralia</taxon>
        <taxon>Lophotrochozoa</taxon>
        <taxon>Annelida</taxon>
        <taxon>Polychaeta</taxon>
        <taxon>Sedentaria</taxon>
        <taxon>Canalipalpata</taxon>
        <taxon>Terebellida</taxon>
        <taxon>Terebelliformia</taxon>
        <taxon>Alvinellidae</taxon>
        <taxon>Paralvinella</taxon>
    </lineage>
</organism>
<evidence type="ECO:0000313" key="2">
    <source>
        <dbReference type="Proteomes" id="UP001208570"/>
    </source>
</evidence>
<dbReference type="EMBL" id="JAODUP010001115">
    <property type="protein sequence ID" value="KAK2141338.1"/>
    <property type="molecule type" value="Genomic_DNA"/>
</dbReference>
<name>A0AAD9MRE9_9ANNE</name>
<protein>
    <submittedName>
        <fullName evidence="1">Uncharacterized protein</fullName>
    </submittedName>
</protein>
<proteinExistence type="predicted"/>